<protein>
    <submittedName>
        <fullName evidence="1">Uncharacterized protein</fullName>
    </submittedName>
</protein>
<accession>A0ACC2UZQ5</accession>
<keyword evidence="2" id="KW-1185">Reference proteome</keyword>
<proteinExistence type="predicted"/>
<comment type="caution">
    <text evidence="1">The sequence shown here is derived from an EMBL/GenBank/DDBJ whole genome shotgun (WGS) entry which is preliminary data.</text>
</comment>
<sequence>MVNPSGQRVRRTAASAARDAISTAARIHSAALLEDEQVERDSPSPSSGGGGGRRRTTLGKRVSYAEVPVDADDNGDDLVLGDEENDEGVDKDDQDVDMDDGTAIDLDETGSVSSGDATPTTTRTQRRTRAPAAGRGGKRRRGKAKMARSGSARETGTEDDQDHNDAANDGDDGEDAQQAAEEAGTPIGADAAEITQHKVKGVLYDVINDEIEMEEDPRGETKVDADGRLLGDRLYALSIDIARTLGFTDSSVMLRRLPMLVKVSMTPSEKEQAIEAGKVQSSMRLRSVTMIPVRNVYKYLGAKIVKDGRYVTDDYYEEAAREECAENGIEPNSLVPDRPFAVEQDTADRTIGGAYGAERSIGAPFYFPGGPTTHWGGAGWNPWHNAGQGNKRAKLHGQGFTRDNWMWKMAQEAKEREREIREARERRMVDFSGERLTVFSEQYAGDEQSAMKYGNNNTDAATTTNGTTNQQEAERRTAPLAQDLAGLFQQDDAFRQRYRQATNSQSGTFDASQLVGGVGDVGSVVVETRAETMARHGQKAIKLKPGVYRGMYEPHTNTPHVRQDLQPTAASMDKVALLPQVETKRSRFRWDPDHTFASTLTLRRIGASASAVYSVDYAFEASPQEDRDEVDQKERMVKEAVEWERQTQGL</sequence>
<dbReference type="EMBL" id="JASBWT010000042">
    <property type="protein sequence ID" value="KAJ9092101.1"/>
    <property type="molecule type" value="Genomic_DNA"/>
</dbReference>
<gene>
    <name evidence="1" type="ORF">QFC21_006967</name>
</gene>
<reference evidence="1" key="1">
    <citation type="submission" date="2023-04" db="EMBL/GenBank/DDBJ databases">
        <title>Draft Genome sequencing of Naganishia species isolated from polar environments using Oxford Nanopore Technology.</title>
        <authorList>
            <person name="Leo P."/>
            <person name="Venkateswaran K."/>
        </authorList>
    </citation>
    <scope>NUCLEOTIDE SEQUENCE</scope>
    <source>
        <strain evidence="1">MNA-CCFEE 5423</strain>
    </source>
</reference>
<evidence type="ECO:0000313" key="2">
    <source>
        <dbReference type="Proteomes" id="UP001227268"/>
    </source>
</evidence>
<name>A0ACC2UZQ5_9TREE</name>
<dbReference type="Proteomes" id="UP001227268">
    <property type="component" value="Unassembled WGS sequence"/>
</dbReference>
<evidence type="ECO:0000313" key="1">
    <source>
        <dbReference type="EMBL" id="KAJ9092101.1"/>
    </source>
</evidence>
<organism evidence="1 2">
    <name type="scientific">Naganishia friedmannii</name>
    <dbReference type="NCBI Taxonomy" id="89922"/>
    <lineage>
        <taxon>Eukaryota</taxon>
        <taxon>Fungi</taxon>
        <taxon>Dikarya</taxon>
        <taxon>Basidiomycota</taxon>
        <taxon>Agaricomycotina</taxon>
        <taxon>Tremellomycetes</taxon>
        <taxon>Filobasidiales</taxon>
        <taxon>Filobasidiaceae</taxon>
        <taxon>Naganishia</taxon>
    </lineage>
</organism>